<feature type="transmembrane region" description="Helical" evidence="1">
    <location>
        <begin position="161"/>
        <end position="185"/>
    </location>
</feature>
<organism evidence="2 3">
    <name type="scientific">Shewanella benthica</name>
    <dbReference type="NCBI Taxonomy" id="43661"/>
    <lineage>
        <taxon>Bacteria</taxon>
        <taxon>Pseudomonadati</taxon>
        <taxon>Pseudomonadota</taxon>
        <taxon>Gammaproteobacteria</taxon>
        <taxon>Alteromonadales</taxon>
        <taxon>Shewanellaceae</taxon>
        <taxon>Shewanella</taxon>
    </lineage>
</organism>
<reference evidence="3" key="1">
    <citation type="submission" date="2018-06" db="EMBL/GenBank/DDBJ databases">
        <authorList>
            <person name="Cea G.-C."/>
            <person name="William W."/>
        </authorList>
    </citation>
    <scope>NUCLEOTIDE SEQUENCE [LARGE SCALE GENOMIC DNA]</scope>
    <source>
        <strain evidence="3">DB21MT-2</strain>
    </source>
</reference>
<feature type="transmembrane region" description="Helical" evidence="1">
    <location>
        <begin position="96"/>
        <end position="114"/>
    </location>
</feature>
<dbReference type="EMBL" id="LS483452">
    <property type="protein sequence ID" value="SQH74603.1"/>
    <property type="molecule type" value="Genomic_DNA"/>
</dbReference>
<gene>
    <name evidence="2" type="ORF">SHEWBE_0618</name>
</gene>
<name>A0A330LZS4_9GAMM</name>
<accession>A0A330LZS4</accession>
<dbReference type="AlphaFoldDB" id="A0A330LZS4"/>
<keyword evidence="1" id="KW-0472">Membrane</keyword>
<dbReference type="Proteomes" id="UP000250123">
    <property type="component" value="Chromosome SHEWBE"/>
</dbReference>
<dbReference type="OrthoDB" id="9553532at2"/>
<feature type="transmembrane region" description="Helical" evidence="1">
    <location>
        <begin position="126"/>
        <end position="149"/>
    </location>
</feature>
<dbReference type="RefSeq" id="WP_112351424.1">
    <property type="nucleotide sequence ID" value="NZ_LS483452.1"/>
</dbReference>
<evidence type="ECO:0000256" key="1">
    <source>
        <dbReference type="SAM" id="Phobius"/>
    </source>
</evidence>
<protein>
    <submittedName>
        <fullName evidence="2">Uncharacterized protein</fullName>
    </submittedName>
</protein>
<keyword evidence="1" id="KW-0812">Transmembrane</keyword>
<keyword evidence="1" id="KW-1133">Transmembrane helix</keyword>
<sequence>MKASDVIKDIRDALKPIKNQGQSTFSIEAMENYLKLLDKDVENDTYYKSQDHESRLTQFKAENDRNIAHANNQTAHSLEMFKSVITAGQSALKSSMVINGGAAVALLAFTGKIWETSISEVVASSLTSSIFIFCLGVLCAALATGTTYLSQFSFANGWLKLGHAVNTFNIVVVLSSYGLFGFGAFKAANSLGVHFGL</sequence>
<proteinExistence type="predicted"/>
<dbReference type="KEGG" id="sbk:SHEWBE_0618"/>
<evidence type="ECO:0000313" key="2">
    <source>
        <dbReference type="EMBL" id="SQH74603.1"/>
    </source>
</evidence>
<evidence type="ECO:0000313" key="3">
    <source>
        <dbReference type="Proteomes" id="UP000250123"/>
    </source>
</evidence>